<accession>A0A844QL14</accession>
<dbReference type="SUPFAM" id="SSF54909">
    <property type="entry name" value="Dimeric alpha+beta barrel"/>
    <property type="match status" value="1"/>
</dbReference>
<dbReference type="PANTHER" id="PTHR34389">
    <property type="entry name" value="L-RHAMNOSE MUTAROTASE"/>
    <property type="match status" value="1"/>
</dbReference>
<comment type="caution">
    <text evidence="1">The sequence shown here is derived from an EMBL/GenBank/DDBJ whole genome shotgun (WGS) entry which is preliminary data.</text>
</comment>
<dbReference type="AlphaFoldDB" id="A0A844QL14"/>
<dbReference type="InterPro" id="IPR008000">
    <property type="entry name" value="Rham/fucose_mutarotase"/>
</dbReference>
<evidence type="ECO:0000313" key="1">
    <source>
        <dbReference type="EMBL" id="MVA98329.1"/>
    </source>
</evidence>
<evidence type="ECO:0000313" key="2">
    <source>
        <dbReference type="Proteomes" id="UP000463224"/>
    </source>
</evidence>
<dbReference type="EC" id="5.1.3.32" evidence="1"/>
<dbReference type="InterPro" id="IPR011008">
    <property type="entry name" value="Dimeric_a/b-barrel"/>
</dbReference>
<keyword evidence="1" id="KW-0413">Isomerase</keyword>
<dbReference type="Pfam" id="PF05336">
    <property type="entry name" value="rhaM"/>
    <property type="match status" value="1"/>
</dbReference>
<dbReference type="EMBL" id="WPHG01000003">
    <property type="protein sequence ID" value="MVA98329.1"/>
    <property type="molecule type" value="Genomic_DNA"/>
</dbReference>
<reference evidence="1 2" key="1">
    <citation type="submission" date="2019-12" db="EMBL/GenBank/DDBJ databases">
        <title>Nitratireductor arenosus sp. nov., Isolated from sea sand, Jeju island, South Korea.</title>
        <authorList>
            <person name="Kim W."/>
        </authorList>
    </citation>
    <scope>NUCLEOTIDE SEQUENCE [LARGE SCALE GENOMIC DNA]</scope>
    <source>
        <strain evidence="1 2">CAU 1489</strain>
    </source>
</reference>
<gene>
    <name evidence="1" type="ORF">GN330_13855</name>
</gene>
<protein>
    <submittedName>
        <fullName evidence="1">L-rhamnose mutarotase</fullName>
        <ecNumber evidence="1">5.1.3.32</ecNumber>
    </submittedName>
</protein>
<organism evidence="1 2">
    <name type="scientific">Nitratireductor arenosus</name>
    <dbReference type="NCBI Taxonomy" id="2682096"/>
    <lineage>
        <taxon>Bacteria</taxon>
        <taxon>Pseudomonadati</taxon>
        <taxon>Pseudomonadota</taxon>
        <taxon>Alphaproteobacteria</taxon>
        <taxon>Hyphomicrobiales</taxon>
        <taxon>Phyllobacteriaceae</taxon>
        <taxon>Nitratireductor</taxon>
    </lineage>
</organism>
<dbReference type="Gene3D" id="3.30.70.100">
    <property type="match status" value="1"/>
</dbReference>
<dbReference type="Proteomes" id="UP000463224">
    <property type="component" value="Unassembled WGS sequence"/>
</dbReference>
<dbReference type="RefSeq" id="WP_156713279.1">
    <property type="nucleotide sequence ID" value="NZ_WPHG01000003.1"/>
</dbReference>
<dbReference type="PANTHER" id="PTHR34389:SF2">
    <property type="entry name" value="L-RHAMNOSE MUTAROTASE"/>
    <property type="match status" value="1"/>
</dbReference>
<name>A0A844QL14_9HYPH</name>
<keyword evidence="2" id="KW-1185">Reference proteome</keyword>
<dbReference type="GO" id="GO:0062192">
    <property type="term" value="F:L-rhamnose mutarotase activity"/>
    <property type="evidence" value="ECO:0007669"/>
    <property type="project" value="UniProtKB-EC"/>
</dbReference>
<sequence>MQRMGLSIGLKADALEEYKRVHAEVWPEVLDVISRANIRNYSIFLRQPENLLFAYWEYHGSDFAKDAAKMGESPAMRKWWELCDPMQEPLPTRAKGEWWAAMEEVFHLD</sequence>
<proteinExistence type="predicted"/>